<keyword evidence="1" id="KW-0812">Transmembrane</keyword>
<comment type="caution">
    <text evidence="2">The sequence shown here is derived from an EMBL/GenBank/DDBJ whole genome shotgun (WGS) entry which is preliminary data.</text>
</comment>
<organism evidence="2">
    <name type="scientific">marine sediment metagenome</name>
    <dbReference type="NCBI Taxonomy" id="412755"/>
    <lineage>
        <taxon>unclassified sequences</taxon>
        <taxon>metagenomes</taxon>
        <taxon>ecological metagenomes</taxon>
    </lineage>
</organism>
<proteinExistence type="predicted"/>
<gene>
    <name evidence="2" type="ORF">S12H4_43618</name>
</gene>
<dbReference type="EMBL" id="BARW01026789">
    <property type="protein sequence ID" value="GAJ09313.1"/>
    <property type="molecule type" value="Genomic_DNA"/>
</dbReference>
<keyword evidence="1" id="KW-1133">Transmembrane helix</keyword>
<evidence type="ECO:0000256" key="1">
    <source>
        <dbReference type="SAM" id="Phobius"/>
    </source>
</evidence>
<name>X1TVD2_9ZZZZ</name>
<keyword evidence="1" id="KW-0472">Membrane</keyword>
<feature type="transmembrane region" description="Helical" evidence="1">
    <location>
        <begin position="28"/>
        <end position="48"/>
    </location>
</feature>
<sequence length="51" mass="5972">MTQFYQKFNIGKLLQVNRSGRNMTTSQYNWMLFVVIAAIAFTVIIFALRLI</sequence>
<dbReference type="AlphaFoldDB" id="X1TVD2"/>
<accession>X1TVD2</accession>
<protein>
    <submittedName>
        <fullName evidence="2">Uncharacterized protein</fullName>
    </submittedName>
</protein>
<reference evidence="2" key="1">
    <citation type="journal article" date="2014" name="Front. Microbiol.">
        <title>High frequency of phylogenetically diverse reductive dehalogenase-homologous genes in deep subseafloor sedimentary metagenomes.</title>
        <authorList>
            <person name="Kawai M."/>
            <person name="Futagami T."/>
            <person name="Toyoda A."/>
            <person name="Takaki Y."/>
            <person name="Nishi S."/>
            <person name="Hori S."/>
            <person name="Arai W."/>
            <person name="Tsubouchi T."/>
            <person name="Morono Y."/>
            <person name="Uchiyama I."/>
            <person name="Ito T."/>
            <person name="Fujiyama A."/>
            <person name="Inagaki F."/>
            <person name="Takami H."/>
        </authorList>
    </citation>
    <scope>NUCLEOTIDE SEQUENCE</scope>
    <source>
        <strain evidence="2">Expedition CK06-06</strain>
    </source>
</reference>
<evidence type="ECO:0000313" key="2">
    <source>
        <dbReference type="EMBL" id="GAJ09313.1"/>
    </source>
</evidence>